<reference evidence="2" key="1">
    <citation type="submission" date="2016-10" db="EMBL/GenBank/DDBJ databases">
        <authorList>
            <person name="Varghese N."/>
            <person name="Submissions S."/>
        </authorList>
    </citation>
    <scope>NUCLEOTIDE SEQUENCE [LARGE SCALE GENOMIC DNA]</scope>
    <source>
        <strain evidence="2">CL127</strain>
    </source>
</reference>
<dbReference type="EMBL" id="FOYR01000002">
    <property type="protein sequence ID" value="SFR62926.1"/>
    <property type="molecule type" value="Genomic_DNA"/>
</dbReference>
<proteinExistence type="predicted"/>
<name>A0A1I6I879_9MICO</name>
<protein>
    <submittedName>
        <fullName evidence="1">Uncharacterized protein</fullName>
    </submittedName>
</protein>
<organism evidence="1 2">
    <name type="scientific">Microbacterium azadirachtae</name>
    <dbReference type="NCBI Taxonomy" id="582680"/>
    <lineage>
        <taxon>Bacteria</taxon>
        <taxon>Bacillati</taxon>
        <taxon>Actinomycetota</taxon>
        <taxon>Actinomycetes</taxon>
        <taxon>Micrococcales</taxon>
        <taxon>Microbacteriaceae</taxon>
        <taxon>Microbacterium</taxon>
    </lineage>
</organism>
<dbReference type="Proteomes" id="UP000198877">
    <property type="component" value="Unassembled WGS sequence"/>
</dbReference>
<gene>
    <name evidence="1" type="ORF">SAMN04488591_2565</name>
</gene>
<evidence type="ECO:0000313" key="1">
    <source>
        <dbReference type="EMBL" id="SFR62926.1"/>
    </source>
</evidence>
<evidence type="ECO:0000313" key="2">
    <source>
        <dbReference type="Proteomes" id="UP000198877"/>
    </source>
</evidence>
<accession>A0A1I6I879</accession>
<dbReference type="AlphaFoldDB" id="A0A1I6I879"/>
<sequence>MTNDEAGAKYLSIVCPGNKASIALDAAFTSGDIAQITAAAASARDIYQTSALALADTKILWPEGIAADLKKLSDAQFARVSFADQVSKATTFDEANSIIYVNDDSGAVAQKVRAQLGLPASTTCE</sequence>